<keyword evidence="2" id="KW-0812">Transmembrane</keyword>
<feature type="region of interest" description="Disordered" evidence="1">
    <location>
        <begin position="450"/>
        <end position="495"/>
    </location>
</feature>
<feature type="compositionally biased region" description="Basic and acidic residues" evidence="1">
    <location>
        <begin position="486"/>
        <end position="495"/>
    </location>
</feature>
<proteinExistence type="predicted"/>
<evidence type="ECO:0000256" key="2">
    <source>
        <dbReference type="SAM" id="Phobius"/>
    </source>
</evidence>
<accession>A0A5J4YPC4</accession>
<keyword evidence="2" id="KW-0472">Membrane</keyword>
<feature type="region of interest" description="Disordered" evidence="1">
    <location>
        <begin position="143"/>
        <end position="179"/>
    </location>
</feature>
<feature type="transmembrane region" description="Helical" evidence="2">
    <location>
        <begin position="209"/>
        <end position="231"/>
    </location>
</feature>
<feature type="compositionally biased region" description="Basic and acidic residues" evidence="1">
    <location>
        <begin position="161"/>
        <end position="170"/>
    </location>
</feature>
<comment type="caution">
    <text evidence="4">The sequence shown here is derived from an EMBL/GenBank/DDBJ whole genome shotgun (WGS) entry which is preliminary data.</text>
</comment>
<feature type="chain" id="PRO_5023836478" description="Transmembrane protein" evidence="3">
    <location>
        <begin position="22"/>
        <end position="495"/>
    </location>
</feature>
<keyword evidence="5" id="KW-1185">Reference proteome</keyword>
<evidence type="ECO:0000313" key="4">
    <source>
        <dbReference type="EMBL" id="KAA8493299.1"/>
    </source>
</evidence>
<evidence type="ECO:0000256" key="1">
    <source>
        <dbReference type="SAM" id="MobiDB-lite"/>
    </source>
</evidence>
<organism evidence="4 5">
    <name type="scientific">Porphyridium purpureum</name>
    <name type="common">Red alga</name>
    <name type="synonym">Porphyridium cruentum</name>
    <dbReference type="NCBI Taxonomy" id="35688"/>
    <lineage>
        <taxon>Eukaryota</taxon>
        <taxon>Rhodophyta</taxon>
        <taxon>Bangiophyceae</taxon>
        <taxon>Porphyridiales</taxon>
        <taxon>Porphyridiaceae</taxon>
        <taxon>Porphyridium</taxon>
    </lineage>
</organism>
<evidence type="ECO:0000313" key="5">
    <source>
        <dbReference type="Proteomes" id="UP000324585"/>
    </source>
</evidence>
<keyword evidence="3" id="KW-0732">Signal</keyword>
<name>A0A5J4YPC4_PORPP</name>
<keyword evidence="2" id="KW-1133">Transmembrane helix</keyword>
<evidence type="ECO:0000256" key="3">
    <source>
        <dbReference type="SAM" id="SignalP"/>
    </source>
</evidence>
<sequence>MQGNLRIAFFSLALATRSATGAIPCTLLFSHDSLQMQVMTYPLGEETWRNGSEDGRCLLGAARARARVHDMTGTLGQKNEEIKASRGMDGGNSKNVGLAAAQADVVPGDTDIAVSETDDDDECAKTNLADPVNIAESQFRPHTSPVVSRRCSDTSRAFGEPSKRGAERSSHGLPATFPGVTPHPGPLRISVVQDGSHHSAKGAFKSVELALYVCLGVLLFALLAVIGLLWWQHKASEIPLRNLRSYVNTDLASKPVKKIGSLLVDEFDIYAQSVCVEGKDADALRRGLRANLRIPESAKEEIIKRAVVDKASSTSSLQDTKVSIDKQGYAHSFMVFWSTQYVGSSPLFASAYYACVMTAGAMLNIAEDVAGFEESKEEIVLGHEPCHRGYLWCARCPIKHERITRTPIFKRSKLTLDAQVELHNFMEASAFKSALALVGTQGYLQASLEKEKPSSWGSPAAPWKRPNENVFLGPDSPDDASLFARARPEPAQKDL</sequence>
<reference evidence="5" key="1">
    <citation type="journal article" date="2019" name="Nat. Commun.">
        <title>Expansion of phycobilisome linker gene families in mesophilic red algae.</title>
        <authorList>
            <person name="Lee J."/>
            <person name="Kim D."/>
            <person name="Bhattacharya D."/>
            <person name="Yoon H.S."/>
        </authorList>
    </citation>
    <scope>NUCLEOTIDE SEQUENCE [LARGE SCALE GENOMIC DNA]</scope>
    <source>
        <strain evidence="5">CCMP 1328</strain>
    </source>
</reference>
<dbReference type="AlphaFoldDB" id="A0A5J4YPC4"/>
<protein>
    <recommendedName>
        <fullName evidence="6">Transmembrane protein</fullName>
    </recommendedName>
</protein>
<gene>
    <name evidence="4" type="ORF">FVE85_8744</name>
</gene>
<evidence type="ECO:0008006" key="6">
    <source>
        <dbReference type="Google" id="ProtNLM"/>
    </source>
</evidence>
<dbReference type="EMBL" id="VRMN01000007">
    <property type="protein sequence ID" value="KAA8493299.1"/>
    <property type="molecule type" value="Genomic_DNA"/>
</dbReference>
<dbReference type="Proteomes" id="UP000324585">
    <property type="component" value="Unassembled WGS sequence"/>
</dbReference>
<feature type="signal peptide" evidence="3">
    <location>
        <begin position="1"/>
        <end position="21"/>
    </location>
</feature>